<feature type="domain" description="Carbohydrate-binding" evidence="1">
    <location>
        <begin position="27"/>
        <end position="206"/>
    </location>
</feature>
<dbReference type="EMBL" id="JAEHFY010000016">
    <property type="protein sequence ID" value="MBK0383660.1"/>
    <property type="molecule type" value="Genomic_DNA"/>
</dbReference>
<dbReference type="Gene3D" id="2.60.40.1190">
    <property type="match status" value="1"/>
</dbReference>
<dbReference type="CDD" id="cd09620">
    <property type="entry name" value="CBM9_like_3"/>
    <property type="match status" value="1"/>
</dbReference>
<dbReference type="Pfam" id="PF16011">
    <property type="entry name" value="CBM9_2"/>
    <property type="match status" value="1"/>
</dbReference>
<sequence length="209" mass="24318">MNKPILIPYILPNSFTDKKVEANISYAINSNAWDYKFAGKANFEIAYTDDALLVKFDVIEENILAIYNQPNDPVYKDSCVELFIALDNDQAYYNFEFNCKGTCLAGFGESKENRKLLDAKNIRNIRANSSFKSVIFEDKKMIKWELQLEIPKSVFQFHQIESFKRRAARLNLYKCGDDLPEPHFLSWRPIKSETPNFHLPEFFGNAVFE</sequence>
<proteinExistence type="predicted"/>
<organism evidence="2 3">
    <name type="scientific">Pedobacter segetis</name>
    <dbReference type="NCBI Taxonomy" id="2793069"/>
    <lineage>
        <taxon>Bacteria</taxon>
        <taxon>Pseudomonadati</taxon>
        <taxon>Bacteroidota</taxon>
        <taxon>Sphingobacteriia</taxon>
        <taxon>Sphingobacteriales</taxon>
        <taxon>Sphingobacteriaceae</taxon>
        <taxon>Pedobacter</taxon>
    </lineage>
</organism>
<dbReference type="InterPro" id="IPR010502">
    <property type="entry name" value="Carb-bd_dom_fam9"/>
</dbReference>
<evidence type="ECO:0000313" key="2">
    <source>
        <dbReference type="EMBL" id="MBK0383660.1"/>
    </source>
</evidence>
<dbReference type="Proteomes" id="UP000660024">
    <property type="component" value="Unassembled WGS sequence"/>
</dbReference>
<keyword evidence="3" id="KW-1185">Reference proteome</keyword>
<evidence type="ECO:0000313" key="3">
    <source>
        <dbReference type="Proteomes" id="UP000660024"/>
    </source>
</evidence>
<dbReference type="RefSeq" id="WP_200586614.1">
    <property type="nucleotide sequence ID" value="NZ_JAEHFY010000016.1"/>
</dbReference>
<name>A0ABS1BL93_9SPHI</name>
<comment type="caution">
    <text evidence="2">The sequence shown here is derived from an EMBL/GenBank/DDBJ whole genome shotgun (WGS) entry which is preliminary data.</text>
</comment>
<dbReference type="SUPFAM" id="SSF49344">
    <property type="entry name" value="CBD9-like"/>
    <property type="match status" value="1"/>
</dbReference>
<accession>A0ABS1BL93</accession>
<reference evidence="2 3" key="1">
    <citation type="submission" date="2020-12" db="EMBL/GenBank/DDBJ databases">
        <title>Bacterial novel species Pedobacter sp. SD-b isolated from soil.</title>
        <authorList>
            <person name="Jung H.-Y."/>
        </authorList>
    </citation>
    <scope>NUCLEOTIDE SEQUENCE [LARGE SCALE GENOMIC DNA]</scope>
    <source>
        <strain evidence="2 3">SD-b</strain>
    </source>
</reference>
<evidence type="ECO:0000259" key="1">
    <source>
        <dbReference type="Pfam" id="PF16011"/>
    </source>
</evidence>
<gene>
    <name evidence="2" type="ORF">I5M32_11890</name>
</gene>
<protein>
    <recommendedName>
        <fullName evidence="1">Carbohydrate-binding domain-containing protein</fullName>
    </recommendedName>
</protein>